<keyword evidence="3" id="KW-1185">Reference proteome</keyword>
<organism evidence="2 3">
    <name type="scientific">Paracidovorax wautersii</name>
    <dbReference type="NCBI Taxonomy" id="1177982"/>
    <lineage>
        <taxon>Bacteria</taxon>
        <taxon>Pseudomonadati</taxon>
        <taxon>Pseudomonadota</taxon>
        <taxon>Betaproteobacteria</taxon>
        <taxon>Burkholderiales</taxon>
        <taxon>Comamonadaceae</taxon>
        <taxon>Paracidovorax</taxon>
    </lineage>
</organism>
<gene>
    <name evidence="2" type="ORF">QE399_002324</name>
</gene>
<dbReference type="InterPro" id="IPR005064">
    <property type="entry name" value="BUG"/>
</dbReference>
<protein>
    <submittedName>
        <fullName evidence="2">Tripartite-type tricarboxylate transporter receptor subunit TctC</fullName>
    </submittedName>
</protein>
<dbReference type="InterPro" id="IPR006311">
    <property type="entry name" value="TAT_signal"/>
</dbReference>
<name>A0ABU1IBN7_9BURK</name>
<dbReference type="EMBL" id="JAVIZX010000001">
    <property type="protein sequence ID" value="MDR6214635.1"/>
    <property type="molecule type" value="Genomic_DNA"/>
</dbReference>
<dbReference type="Gene3D" id="3.40.190.150">
    <property type="entry name" value="Bordetella uptake gene, domain 1"/>
    <property type="match status" value="1"/>
</dbReference>
<comment type="similarity">
    <text evidence="1">Belongs to the UPF0065 (bug) family.</text>
</comment>
<reference evidence="2 3" key="1">
    <citation type="submission" date="2023-08" db="EMBL/GenBank/DDBJ databases">
        <title>Functional and genomic diversity of the sorghum phyllosphere microbiome.</title>
        <authorList>
            <person name="Shade A."/>
        </authorList>
    </citation>
    <scope>NUCLEOTIDE SEQUENCE [LARGE SCALE GENOMIC DNA]</scope>
    <source>
        <strain evidence="2 3">SORGH_AS_0335</strain>
    </source>
</reference>
<proteinExistence type="inferred from homology"/>
<comment type="caution">
    <text evidence="2">The sequence shown here is derived from an EMBL/GenBank/DDBJ whole genome shotgun (WGS) entry which is preliminary data.</text>
</comment>
<dbReference type="Gene3D" id="3.40.190.10">
    <property type="entry name" value="Periplasmic binding protein-like II"/>
    <property type="match status" value="1"/>
</dbReference>
<dbReference type="Pfam" id="PF03401">
    <property type="entry name" value="TctC"/>
    <property type="match status" value="1"/>
</dbReference>
<keyword evidence="2" id="KW-0675">Receptor</keyword>
<dbReference type="Proteomes" id="UP001267710">
    <property type="component" value="Unassembled WGS sequence"/>
</dbReference>
<evidence type="ECO:0000313" key="3">
    <source>
        <dbReference type="Proteomes" id="UP001267710"/>
    </source>
</evidence>
<dbReference type="RefSeq" id="WP_309828920.1">
    <property type="nucleotide sequence ID" value="NZ_JAVIZX010000001.1"/>
</dbReference>
<dbReference type="PIRSF" id="PIRSF017082">
    <property type="entry name" value="YflP"/>
    <property type="match status" value="1"/>
</dbReference>
<dbReference type="InterPro" id="IPR042100">
    <property type="entry name" value="Bug_dom1"/>
</dbReference>
<dbReference type="PANTHER" id="PTHR42928:SF5">
    <property type="entry name" value="BLR1237 PROTEIN"/>
    <property type="match status" value="1"/>
</dbReference>
<dbReference type="CDD" id="cd13579">
    <property type="entry name" value="PBP2_Bug_NagM"/>
    <property type="match status" value="1"/>
</dbReference>
<evidence type="ECO:0000256" key="1">
    <source>
        <dbReference type="ARBA" id="ARBA00006987"/>
    </source>
</evidence>
<dbReference type="PANTHER" id="PTHR42928">
    <property type="entry name" value="TRICARBOXYLATE-BINDING PROTEIN"/>
    <property type="match status" value="1"/>
</dbReference>
<accession>A0ABU1IBN7</accession>
<sequence length="335" mass="35263">MSLHRTDPRLWNRRRVLAGGLAAAAATALPGLPTRAETGRPLRILVGFPPGGGTDAIARALADKLKDRLGVPVVVDNRPGAGGQIAAQALKAAPADGSTVFLTHDHTISILPQVVRHAGFDPERDFVPAGGFATFVNCFAVAGGTPANTFAEYLDWVRKAGGGQSAVGIPAPASTPEFLVRLLGERYRLDLVAAPYRGSAPLIGDLLGQQIPAGVASVQDFIEQHRAGKLRVLAVLGGQRQAALPQVPTFAELGLQGFEDTPYYGFYAPAGTPRGFIDTFSAALAQVVAVPAMQQRLAAMGLTVGYMAPAQLAQRERAYTTTWARIIRASGFQPQ</sequence>
<evidence type="ECO:0000313" key="2">
    <source>
        <dbReference type="EMBL" id="MDR6214635.1"/>
    </source>
</evidence>
<dbReference type="PROSITE" id="PS51318">
    <property type="entry name" value="TAT"/>
    <property type="match status" value="1"/>
</dbReference>